<evidence type="ECO:0000313" key="5">
    <source>
        <dbReference type="Proteomes" id="UP001149090"/>
    </source>
</evidence>
<accession>A0A9Q0LWF3</accession>
<dbReference type="OrthoDB" id="515401at2759"/>
<keyword evidence="1" id="KW-0862">Zinc</keyword>
<proteinExistence type="predicted"/>
<dbReference type="SUPFAM" id="SSF57716">
    <property type="entry name" value="Glucocorticoid receptor-like (DNA-binding domain)"/>
    <property type="match status" value="1"/>
</dbReference>
<comment type="caution">
    <text evidence="4">The sequence shown here is derived from an EMBL/GenBank/DDBJ whole genome shotgun (WGS) entry which is preliminary data.</text>
</comment>
<dbReference type="AlphaFoldDB" id="A0A9Q0LWF3"/>
<keyword evidence="1" id="KW-0863">Zinc-finger</keyword>
<feature type="compositionally biased region" description="Low complexity" evidence="2">
    <location>
        <begin position="71"/>
        <end position="99"/>
    </location>
</feature>
<reference evidence="4" key="1">
    <citation type="submission" date="2022-10" db="EMBL/GenBank/DDBJ databases">
        <title>Novel sulphate-reducing endosymbionts in the free-living metamonad Anaeramoeba.</title>
        <authorList>
            <person name="Jerlstrom-Hultqvist J."/>
            <person name="Cepicka I."/>
            <person name="Gallot-Lavallee L."/>
            <person name="Salas-Leiva D."/>
            <person name="Curtis B.A."/>
            <person name="Zahonova K."/>
            <person name="Pipaliya S."/>
            <person name="Dacks J."/>
            <person name="Roger A.J."/>
        </authorList>
    </citation>
    <scope>NUCLEOTIDE SEQUENCE</scope>
    <source>
        <strain evidence="4">BMAN</strain>
    </source>
</reference>
<dbReference type="Proteomes" id="UP001149090">
    <property type="component" value="Unassembled WGS sequence"/>
</dbReference>
<dbReference type="InterPro" id="IPR000679">
    <property type="entry name" value="Znf_GATA"/>
</dbReference>
<evidence type="ECO:0000256" key="1">
    <source>
        <dbReference type="PROSITE-ProRule" id="PRU00094"/>
    </source>
</evidence>
<feature type="domain" description="GATA-type" evidence="3">
    <location>
        <begin position="12"/>
        <end position="58"/>
    </location>
</feature>
<organism evidence="4 5">
    <name type="scientific">Anaeramoeba ignava</name>
    <name type="common">Anaerobic marine amoeba</name>
    <dbReference type="NCBI Taxonomy" id="1746090"/>
    <lineage>
        <taxon>Eukaryota</taxon>
        <taxon>Metamonada</taxon>
        <taxon>Anaeramoebidae</taxon>
        <taxon>Anaeramoeba</taxon>
    </lineage>
</organism>
<dbReference type="GO" id="GO:0008270">
    <property type="term" value="F:zinc ion binding"/>
    <property type="evidence" value="ECO:0007669"/>
    <property type="project" value="UniProtKB-KW"/>
</dbReference>
<dbReference type="SMART" id="SM00401">
    <property type="entry name" value="ZnF_GATA"/>
    <property type="match status" value="1"/>
</dbReference>
<dbReference type="GO" id="GO:0043565">
    <property type="term" value="F:sequence-specific DNA binding"/>
    <property type="evidence" value="ECO:0007669"/>
    <property type="project" value="InterPro"/>
</dbReference>
<keyword evidence="1" id="KW-0479">Metal-binding</keyword>
<evidence type="ECO:0000313" key="4">
    <source>
        <dbReference type="EMBL" id="KAJ5080107.1"/>
    </source>
</evidence>
<sequence length="456" mass="52519">MNINSITCSNPSCRTKKTPLWRKVNDLYYCNACAIYRRRHGRDRPIGVRATNQGRRKRSKTPNEISEEFLNQSQSNVSPSPNQEIQNQPTNQPSNSNISDSENSRNTDQNTDPQQSFSNTQNSPPKINPSKRIDQNFPKNSQESNLKSPPHQNTSPHQLSDPTPSQFMPDPLKRKRLDRSYSLSDYHANRQNPKDSHFPDLFLPIPKYPPRSFRPISPSHLNTQSYFSNNYPTFFPKSKSETNLQRNFNSGNLTALSFLSEIAANYLTDYENNTIQNTMDFQEYIPNPFKSQTTPTFNSTNQQKNNTFETIQNSQKKKNPFNLQKHPQNIETENSSLKPFALDFDSQLTFTQNIRKGIDLQAGDCVGMQAQTGHEIYAIIRKIFWNQNPNHSVCFVKWLIPKDSDRFGLPQNLQLFQADSIGKFEEGYDEPRPQPLACVTRKLPFRYNNSSFGLAY</sequence>
<dbReference type="EMBL" id="JAPDFW010000013">
    <property type="protein sequence ID" value="KAJ5080107.1"/>
    <property type="molecule type" value="Genomic_DNA"/>
</dbReference>
<name>A0A9Q0LWF3_ANAIG</name>
<evidence type="ECO:0000256" key="2">
    <source>
        <dbReference type="SAM" id="MobiDB-lite"/>
    </source>
</evidence>
<evidence type="ECO:0000259" key="3">
    <source>
        <dbReference type="PROSITE" id="PS50114"/>
    </source>
</evidence>
<dbReference type="CDD" id="cd00202">
    <property type="entry name" value="ZnF_GATA"/>
    <property type="match status" value="1"/>
</dbReference>
<keyword evidence="5" id="KW-1185">Reference proteome</keyword>
<gene>
    <name evidence="4" type="ORF">M0811_14124</name>
</gene>
<feature type="compositionally biased region" description="Polar residues" evidence="2">
    <location>
        <begin position="137"/>
        <end position="166"/>
    </location>
</feature>
<dbReference type="Gene3D" id="3.30.50.10">
    <property type="entry name" value="Erythroid Transcription Factor GATA-1, subunit A"/>
    <property type="match status" value="1"/>
</dbReference>
<dbReference type="GO" id="GO:0006355">
    <property type="term" value="P:regulation of DNA-templated transcription"/>
    <property type="evidence" value="ECO:0007669"/>
    <property type="project" value="InterPro"/>
</dbReference>
<feature type="compositionally biased region" description="Polar residues" evidence="2">
    <location>
        <begin position="100"/>
        <end position="125"/>
    </location>
</feature>
<dbReference type="InterPro" id="IPR013088">
    <property type="entry name" value="Znf_NHR/GATA"/>
</dbReference>
<feature type="region of interest" description="Disordered" evidence="2">
    <location>
        <begin position="45"/>
        <end position="171"/>
    </location>
</feature>
<protein>
    <submittedName>
        <fullName evidence="4">Pannier</fullName>
    </submittedName>
</protein>
<dbReference type="PROSITE" id="PS50114">
    <property type="entry name" value="GATA_ZN_FINGER_2"/>
    <property type="match status" value="1"/>
</dbReference>